<gene>
    <name evidence="3" type="ORF">SAMN02745129_2662</name>
</gene>
<feature type="signal peptide" evidence="2">
    <location>
        <begin position="1"/>
        <end position="23"/>
    </location>
</feature>
<dbReference type="OrthoDB" id="6474234at2"/>
<sequence>MKKFQTLAVAGAAALALSAPASAEYLYGFGSVSVNYLDWTDKTIDRNTIDGNKTKTDFLFLEAEGGAGFTWGDVYGFIDLENPFAGSDKSNSGDATRVAIKGTMGINTGIENVQFYAQNYSIMDSSGFYENNQVYGVRYNIFTESGFWMKPFIGVHYAANNFGFADWNGGMAGYVLGYDFKIGSQKFSVSQWHETEFARDDAYGENGVHESNTGHNGAVALWWHLPNNVTTGLQYRYADAKLGNAAYQDGLIYTVKYNF</sequence>
<organism evidence="3 4">
    <name type="scientific">Ferrimonas marina</name>
    <dbReference type="NCBI Taxonomy" id="299255"/>
    <lineage>
        <taxon>Bacteria</taxon>
        <taxon>Pseudomonadati</taxon>
        <taxon>Pseudomonadota</taxon>
        <taxon>Gammaproteobacteria</taxon>
        <taxon>Alteromonadales</taxon>
        <taxon>Ferrimonadaceae</taxon>
        <taxon>Ferrimonas</taxon>
    </lineage>
</organism>
<dbReference type="Pfam" id="PF03502">
    <property type="entry name" value="Channel_Tsx"/>
    <property type="match status" value="1"/>
</dbReference>
<evidence type="ECO:0000256" key="1">
    <source>
        <dbReference type="ARBA" id="ARBA00008728"/>
    </source>
</evidence>
<keyword evidence="2" id="KW-0732">Signal</keyword>
<evidence type="ECO:0000256" key="2">
    <source>
        <dbReference type="SAM" id="SignalP"/>
    </source>
</evidence>
<reference evidence="4" key="1">
    <citation type="submission" date="2016-11" db="EMBL/GenBank/DDBJ databases">
        <authorList>
            <person name="Varghese N."/>
            <person name="Submissions S."/>
        </authorList>
    </citation>
    <scope>NUCLEOTIDE SEQUENCE [LARGE SCALE GENOMIC DNA]</scope>
    <source>
        <strain evidence="4">DSM 16917</strain>
    </source>
</reference>
<dbReference type="GO" id="GO:0009279">
    <property type="term" value="C:cell outer membrane"/>
    <property type="evidence" value="ECO:0007669"/>
    <property type="project" value="InterPro"/>
</dbReference>
<dbReference type="RefSeq" id="WP_073325840.1">
    <property type="nucleotide sequence ID" value="NZ_FQXG01000004.1"/>
</dbReference>
<dbReference type="AlphaFoldDB" id="A0A1M5V9T0"/>
<comment type="similarity">
    <text evidence="1">Belongs to the nucleoside-specific channel-forming outer membrane porin (Tsx) (TC 1.B.10) family.</text>
</comment>
<keyword evidence="4" id="KW-1185">Reference proteome</keyword>
<dbReference type="InterPro" id="IPR036777">
    <property type="entry name" value="Channel_Tsx-like_sf"/>
</dbReference>
<dbReference type="STRING" id="299255.SAMN02745129_2662"/>
<dbReference type="InterPro" id="IPR018013">
    <property type="entry name" value="Channel_Tsx-like"/>
</dbReference>
<dbReference type="NCBIfam" id="NF008574">
    <property type="entry name" value="PRK11528.1"/>
    <property type="match status" value="1"/>
</dbReference>
<feature type="chain" id="PRO_5011957439" evidence="2">
    <location>
        <begin position="24"/>
        <end position="259"/>
    </location>
</feature>
<proteinExistence type="inferred from homology"/>
<dbReference type="EMBL" id="FQXG01000004">
    <property type="protein sequence ID" value="SHH71898.1"/>
    <property type="molecule type" value="Genomic_DNA"/>
</dbReference>
<evidence type="ECO:0000313" key="4">
    <source>
        <dbReference type="Proteomes" id="UP000184268"/>
    </source>
</evidence>
<evidence type="ECO:0000313" key="3">
    <source>
        <dbReference type="EMBL" id="SHH71898.1"/>
    </source>
</evidence>
<protein>
    <submittedName>
        <fullName evidence="3">Nucleoside-specific channel-forming protein, Tsx</fullName>
    </submittedName>
</protein>
<dbReference type="Proteomes" id="UP000184268">
    <property type="component" value="Unassembled WGS sequence"/>
</dbReference>
<accession>A0A1M5V9T0</accession>
<name>A0A1M5V9T0_9GAMM</name>
<dbReference type="SUPFAM" id="SSF111364">
    <property type="entry name" value="Tsx-like channel"/>
    <property type="match status" value="1"/>
</dbReference>